<dbReference type="EMBL" id="CAAALY010247745">
    <property type="protein sequence ID" value="VEL34479.1"/>
    <property type="molecule type" value="Genomic_DNA"/>
</dbReference>
<comment type="caution">
    <text evidence="2">The sequence shown here is derived from an EMBL/GenBank/DDBJ whole genome shotgun (WGS) entry which is preliminary data.</text>
</comment>
<dbReference type="Proteomes" id="UP000784294">
    <property type="component" value="Unassembled WGS sequence"/>
</dbReference>
<dbReference type="AlphaFoldDB" id="A0A448XDT4"/>
<feature type="region of interest" description="Disordered" evidence="1">
    <location>
        <begin position="62"/>
        <end position="83"/>
    </location>
</feature>
<evidence type="ECO:0000313" key="2">
    <source>
        <dbReference type="EMBL" id="VEL34479.1"/>
    </source>
</evidence>
<reference evidence="2" key="1">
    <citation type="submission" date="2018-11" db="EMBL/GenBank/DDBJ databases">
        <authorList>
            <consortium name="Pathogen Informatics"/>
        </authorList>
    </citation>
    <scope>NUCLEOTIDE SEQUENCE</scope>
</reference>
<keyword evidence="3" id="KW-1185">Reference proteome</keyword>
<sequence>MPTSPRGSDGLDWPVFKVKGQTGCCAQTHKSVVSPRGGVYCRPVGMTPFHLDHRSMVRFPALSGPTPKSECPAPAGVSRKIGF</sequence>
<protein>
    <submittedName>
        <fullName evidence="2">Uncharacterized protein</fullName>
    </submittedName>
</protein>
<name>A0A448XDT4_9PLAT</name>
<proteinExistence type="predicted"/>
<evidence type="ECO:0000256" key="1">
    <source>
        <dbReference type="SAM" id="MobiDB-lite"/>
    </source>
</evidence>
<evidence type="ECO:0000313" key="3">
    <source>
        <dbReference type="Proteomes" id="UP000784294"/>
    </source>
</evidence>
<gene>
    <name evidence="2" type="ORF">PXEA_LOCUS27919</name>
</gene>
<accession>A0A448XDT4</accession>
<organism evidence="2 3">
    <name type="scientific">Protopolystoma xenopodis</name>
    <dbReference type="NCBI Taxonomy" id="117903"/>
    <lineage>
        <taxon>Eukaryota</taxon>
        <taxon>Metazoa</taxon>
        <taxon>Spiralia</taxon>
        <taxon>Lophotrochozoa</taxon>
        <taxon>Platyhelminthes</taxon>
        <taxon>Monogenea</taxon>
        <taxon>Polyopisthocotylea</taxon>
        <taxon>Polystomatidea</taxon>
        <taxon>Polystomatidae</taxon>
        <taxon>Protopolystoma</taxon>
    </lineage>
</organism>